<dbReference type="GO" id="GO:0000976">
    <property type="term" value="F:transcription cis-regulatory region binding"/>
    <property type="evidence" value="ECO:0007669"/>
    <property type="project" value="TreeGrafter"/>
</dbReference>
<reference evidence="6 7" key="1">
    <citation type="submission" date="2019-02" db="EMBL/GenBank/DDBJ databases">
        <title>Deep-cultivation of Planctomycetes and their phenomic and genomic characterization uncovers novel biology.</title>
        <authorList>
            <person name="Wiegand S."/>
            <person name="Jogler M."/>
            <person name="Boedeker C."/>
            <person name="Pinto D."/>
            <person name="Vollmers J."/>
            <person name="Rivas-Marin E."/>
            <person name="Kohn T."/>
            <person name="Peeters S.H."/>
            <person name="Heuer A."/>
            <person name="Rast P."/>
            <person name="Oberbeckmann S."/>
            <person name="Bunk B."/>
            <person name="Jeske O."/>
            <person name="Meyerdierks A."/>
            <person name="Storesund J.E."/>
            <person name="Kallscheuer N."/>
            <person name="Luecker S."/>
            <person name="Lage O.M."/>
            <person name="Pohl T."/>
            <person name="Merkel B.J."/>
            <person name="Hornburger P."/>
            <person name="Mueller R.-W."/>
            <person name="Bruemmer F."/>
            <person name="Labrenz M."/>
            <person name="Spormann A.M."/>
            <person name="Op den Camp H."/>
            <person name="Overmann J."/>
            <person name="Amann R."/>
            <person name="Jetten M.S.M."/>
            <person name="Mascher T."/>
            <person name="Medema M.H."/>
            <person name="Devos D.P."/>
            <person name="Kaster A.-K."/>
            <person name="Ovreas L."/>
            <person name="Rohde M."/>
            <person name="Galperin M.Y."/>
            <person name="Jogler C."/>
        </authorList>
    </citation>
    <scope>NUCLEOTIDE SEQUENCE [LARGE SCALE GENOMIC DNA]</scope>
    <source>
        <strain evidence="6 7">Pan216</strain>
    </source>
</reference>
<feature type="domain" description="HTH araC/xylS-type" evidence="5">
    <location>
        <begin position="282"/>
        <end position="381"/>
    </location>
</feature>
<dbReference type="InterPro" id="IPR009057">
    <property type="entry name" value="Homeodomain-like_sf"/>
</dbReference>
<dbReference type="Proteomes" id="UP000317093">
    <property type="component" value="Chromosome"/>
</dbReference>
<dbReference type="InterPro" id="IPR028082">
    <property type="entry name" value="Peripla_BP_I"/>
</dbReference>
<feature type="region of interest" description="Disordered" evidence="4">
    <location>
        <begin position="376"/>
        <end position="397"/>
    </location>
</feature>
<protein>
    <submittedName>
        <fullName evidence="6">Xylose operon regulatory protein</fullName>
    </submittedName>
</protein>
<keyword evidence="7" id="KW-1185">Reference proteome</keyword>
<dbReference type="AlphaFoldDB" id="A0A518AYN5"/>
<evidence type="ECO:0000259" key="5">
    <source>
        <dbReference type="PROSITE" id="PS01124"/>
    </source>
</evidence>
<dbReference type="SUPFAM" id="SSF53822">
    <property type="entry name" value="Periplasmic binding protein-like I"/>
    <property type="match status" value="1"/>
</dbReference>
<keyword evidence="3" id="KW-0804">Transcription</keyword>
<dbReference type="Pfam" id="PF12833">
    <property type="entry name" value="HTH_18"/>
    <property type="match status" value="1"/>
</dbReference>
<dbReference type="SMART" id="SM00342">
    <property type="entry name" value="HTH_ARAC"/>
    <property type="match status" value="1"/>
</dbReference>
<gene>
    <name evidence="6" type="primary">xylR_1</name>
    <name evidence="6" type="ORF">Pan216_06690</name>
</gene>
<evidence type="ECO:0000313" key="6">
    <source>
        <dbReference type="EMBL" id="QDU59836.1"/>
    </source>
</evidence>
<dbReference type="SUPFAM" id="SSF46689">
    <property type="entry name" value="Homeodomain-like"/>
    <property type="match status" value="2"/>
</dbReference>
<dbReference type="EMBL" id="CP036279">
    <property type="protein sequence ID" value="QDU59836.1"/>
    <property type="molecule type" value="Genomic_DNA"/>
</dbReference>
<evidence type="ECO:0000256" key="1">
    <source>
        <dbReference type="ARBA" id="ARBA00023015"/>
    </source>
</evidence>
<dbReference type="PANTHER" id="PTHR30146">
    <property type="entry name" value="LACI-RELATED TRANSCRIPTIONAL REPRESSOR"/>
    <property type="match status" value="1"/>
</dbReference>
<proteinExistence type="predicted"/>
<dbReference type="InterPro" id="IPR018062">
    <property type="entry name" value="HTH_AraC-typ_CS"/>
</dbReference>
<organism evidence="6 7">
    <name type="scientific">Kolteria novifilia</name>
    <dbReference type="NCBI Taxonomy" id="2527975"/>
    <lineage>
        <taxon>Bacteria</taxon>
        <taxon>Pseudomonadati</taxon>
        <taxon>Planctomycetota</taxon>
        <taxon>Planctomycetia</taxon>
        <taxon>Kolteriales</taxon>
        <taxon>Kolteriaceae</taxon>
        <taxon>Kolteria</taxon>
    </lineage>
</organism>
<dbReference type="RefSeq" id="WP_145254752.1">
    <property type="nucleotide sequence ID" value="NZ_CP036279.1"/>
</dbReference>
<evidence type="ECO:0000313" key="7">
    <source>
        <dbReference type="Proteomes" id="UP000317093"/>
    </source>
</evidence>
<dbReference type="PROSITE" id="PS00041">
    <property type="entry name" value="HTH_ARAC_FAMILY_1"/>
    <property type="match status" value="1"/>
</dbReference>
<evidence type="ECO:0000256" key="2">
    <source>
        <dbReference type="ARBA" id="ARBA00023125"/>
    </source>
</evidence>
<evidence type="ECO:0000256" key="3">
    <source>
        <dbReference type="ARBA" id="ARBA00023163"/>
    </source>
</evidence>
<dbReference type="OrthoDB" id="6003540at2"/>
<dbReference type="Gene3D" id="1.10.10.60">
    <property type="entry name" value="Homeodomain-like"/>
    <property type="match status" value="1"/>
</dbReference>
<dbReference type="PANTHER" id="PTHR30146:SF24">
    <property type="entry name" value="XYLOSE OPERON REGULATORY PROTEIN"/>
    <property type="match status" value="1"/>
</dbReference>
<sequence>MGTLRRIALAYQIAIPHQERMTWGILAYARRHGPWQFAFGPEANPVSVHSLADWDGDGVIAMAESRSQLEVFRQLSCPVVNLSSAIRETGLPTVTSDNHAIGRLAAEHLLERGFQRFGYYGLTDVWYSQERQRGFVERIGQAGHPCDVLLTTSSLHADRPWLWDRSELEGWLGGLEHPVGVMAAHDYRARMVQEVCQRLELKLPDDVAVVGVNDDPVACESADPPLSSVRQEGQTIGAEAARLLDRLMAGTRVRERSLAIAPGPVHARKSTETLAINHPTLRKAVTIIHRQLDRRLGTDEVAKRCNVSRRWLERLFRVHLGMSPHDFIARERVGKAKELLERDPPLKLADIARRCGFNDARRLNIVFQRASGLSPRNYRATRATTDKETSVGDEPQN</sequence>
<evidence type="ECO:0000256" key="4">
    <source>
        <dbReference type="SAM" id="MobiDB-lite"/>
    </source>
</evidence>
<accession>A0A518AYN5</accession>
<dbReference type="GO" id="GO:0003700">
    <property type="term" value="F:DNA-binding transcription factor activity"/>
    <property type="evidence" value="ECO:0007669"/>
    <property type="project" value="InterPro"/>
</dbReference>
<dbReference type="CDD" id="cd01543">
    <property type="entry name" value="PBP1_XylR"/>
    <property type="match status" value="1"/>
</dbReference>
<dbReference type="KEGG" id="knv:Pan216_06690"/>
<keyword evidence="1" id="KW-0805">Transcription regulation</keyword>
<dbReference type="Gene3D" id="3.40.50.2300">
    <property type="match status" value="2"/>
</dbReference>
<name>A0A518AYN5_9BACT</name>
<keyword evidence="2" id="KW-0238">DNA-binding</keyword>
<dbReference type="PROSITE" id="PS01124">
    <property type="entry name" value="HTH_ARAC_FAMILY_2"/>
    <property type="match status" value="1"/>
</dbReference>
<dbReference type="InterPro" id="IPR046335">
    <property type="entry name" value="LacI/GalR-like_sensor"/>
</dbReference>
<dbReference type="Pfam" id="PF13377">
    <property type="entry name" value="Peripla_BP_3"/>
    <property type="match status" value="1"/>
</dbReference>
<dbReference type="InterPro" id="IPR018060">
    <property type="entry name" value="HTH_AraC"/>
</dbReference>